<dbReference type="EMBL" id="BMNL01000004">
    <property type="protein sequence ID" value="GGP22408.1"/>
    <property type="molecule type" value="Genomic_DNA"/>
</dbReference>
<feature type="binding site" evidence="9">
    <location>
        <begin position="182"/>
        <end position="185"/>
    </location>
    <ligand>
        <name>substrate</name>
    </ligand>
</feature>
<dbReference type="Gene3D" id="3.60.20.30">
    <property type="entry name" value="(Glycosyl)asparaginase"/>
    <property type="match status" value="1"/>
</dbReference>
<reference evidence="11" key="2">
    <citation type="submission" date="2020-09" db="EMBL/GenBank/DDBJ databases">
        <authorList>
            <person name="Sun Q."/>
            <person name="Ohkuma M."/>
        </authorList>
    </citation>
    <scope>NUCLEOTIDE SEQUENCE</scope>
    <source>
        <strain evidence="11">JCM 10088</strain>
    </source>
</reference>
<evidence type="ECO:0000256" key="6">
    <source>
        <dbReference type="ARBA" id="ARBA00044776"/>
    </source>
</evidence>
<evidence type="ECO:0000313" key="11">
    <source>
        <dbReference type="EMBL" id="GGP22408.1"/>
    </source>
</evidence>
<sequence>MYRSGLRDAALNGLKALRNGNAIDAVVEAISTLESNPVNDAGVGSVFNIAGEVEVDAGLMNGSTMSIGAVASVKHVANPIRLAKFIMNNTDHVMVVGEGAEELARIAGLWVPEFVFVNEKKVNRYRSMIREVDSGSVPYKRVLKLAKEAGIMDTVGAVALDSDGNLAAGTSTGGVWLKWRGRVGDSPIPGAGYWADRRCALSATGLGEVIIRHMASLRAATAVEAGSDIITAINASVNGASTIFGTGTIGLIGIDSLGNVHAAFNTEMMGRGFIRMDMSEPVVAVLPEERFP</sequence>
<evidence type="ECO:0000256" key="10">
    <source>
        <dbReference type="PIRSR" id="PIRSR600246-3"/>
    </source>
</evidence>
<name>A0A830GZN5_9CREN</name>
<dbReference type="Pfam" id="PF01112">
    <property type="entry name" value="Asparaginase_2"/>
    <property type="match status" value="1"/>
</dbReference>
<organism evidence="11 12">
    <name type="scientific">Thermocladium modestius</name>
    <dbReference type="NCBI Taxonomy" id="62609"/>
    <lineage>
        <taxon>Archaea</taxon>
        <taxon>Thermoproteota</taxon>
        <taxon>Thermoprotei</taxon>
        <taxon>Thermoproteales</taxon>
        <taxon>Thermoproteaceae</taxon>
        <taxon>Thermocladium</taxon>
    </lineage>
</organism>
<evidence type="ECO:0000256" key="7">
    <source>
        <dbReference type="ARBA" id="ARBA00049366"/>
    </source>
</evidence>
<gene>
    <name evidence="11" type="ORF">GCM10007981_18350</name>
</gene>
<dbReference type="GO" id="GO:0008233">
    <property type="term" value="F:peptidase activity"/>
    <property type="evidence" value="ECO:0007669"/>
    <property type="project" value="UniProtKB-KW"/>
</dbReference>
<dbReference type="PANTHER" id="PTHR10188:SF6">
    <property type="entry name" value="N(4)-(BETA-N-ACETYLGLUCOSAMINYL)-L-ASPARAGINASE"/>
    <property type="match status" value="1"/>
</dbReference>
<reference evidence="11" key="1">
    <citation type="journal article" date="2014" name="Int. J. Syst. Evol. Microbiol.">
        <title>Complete genome sequence of Corynebacterium casei LMG S-19264T (=DSM 44701T), isolated from a smear-ripened cheese.</title>
        <authorList>
            <consortium name="US DOE Joint Genome Institute (JGI-PGF)"/>
            <person name="Walter F."/>
            <person name="Albersmeier A."/>
            <person name="Kalinowski J."/>
            <person name="Ruckert C."/>
        </authorList>
    </citation>
    <scope>NUCLEOTIDE SEQUENCE</scope>
    <source>
        <strain evidence="11">JCM 10088</strain>
    </source>
</reference>
<dbReference type="GO" id="GO:0004067">
    <property type="term" value="F:asparaginase activity"/>
    <property type="evidence" value="ECO:0007669"/>
    <property type="project" value="UniProtKB-EC"/>
</dbReference>
<keyword evidence="3" id="KW-0378">Hydrolase</keyword>
<evidence type="ECO:0000256" key="5">
    <source>
        <dbReference type="ARBA" id="ARBA00030414"/>
    </source>
</evidence>
<comment type="caution">
    <text evidence="11">The sequence shown here is derived from an EMBL/GenBank/DDBJ whole genome shotgun (WGS) entry which is preliminary data.</text>
</comment>
<dbReference type="Proteomes" id="UP000610960">
    <property type="component" value="Unassembled WGS sequence"/>
</dbReference>
<accession>A0A830GZN5</accession>
<feature type="active site" description="Nucleophile" evidence="8">
    <location>
        <position position="154"/>
    </location>
</feature>
<feature type="binding site" evidence="9">
    <location>
        <begin position="204"/>
        <end position="207"/>
    </location>
    <ligand>
        <name>substrate</name>
    </ligand>
</feature>
<dbReference type="InterPro" id="IPR000246">
    <property type="entry name" value="Peptidase_T2"/>
</dbReference>
<dbReference type="PANTHER" id="PTHR10188">
    <property type="entry name" value="L-ASPARAGINASE"/>
    <property type="match status" value="1"/>
</dbReference>
<evidence type="ECO:0000256" key="4">
    <source>
        <dbReference type="ARBA" id="ARBA00022813"/>
    </source>
</evidence>
<evidence type="ECO:0000256" key="1">
    <source>
        <dbReference type="ARBA" id="ARBA00012920"/>
    </source>
</evidence>
<keyword evidence="12" id="KW-1185">Reference proteome</keyword>
<evidence type="ECO:0000256" key="9">
    <source>
        <dbReference type="PIRSR" id="PIRSR600246-2"/>
    </source>
</evidence>
<dbReference type="GO" id="GO:0006508">
    <property type="term" value="P:proteolysis"/>
    <property type="evidence" value="ECO:0007669"/>
    <property type="project" value="UniProtKB-KW"/>
</dbReference>
<evidence type="ECO:0000256" key="3">
    <source>
        <dbReference type="ARBA" id="ARBA00022801"/>
    </source>
</evidence>
<dbReference type="AlphaFoldDB" id="A0A830GZN5"/>
<dbReference type="FunFam" id="3.60.20.30:FF:000001">
    <property type="entry name" value="Isoaspartyl peptidase/L-asparaginase"/>
    <property type="match status" value="1"/>
</dbReference>
<evidence type="ECO:0000256" key="8">
    <source>
        <dbReference type="PIRSR" id="PIRSR600246-1"/>
    </source>
</evidence>
<protein>
    <recommendedName>
        <fullName evidence="6">Plant-type L-asparaginase</fullName>
        <ecNumber evidence="1">3.5.1.1</ecNumber>
    </recommendedName>
    <alternativeName>
        <fullName evidence="5">L-asparagine amidohydrolase</fullName>
    </alternativeName>
</protein>
<feature type="site" description="Cleavage; by autolysis" evidence="10">
    <location>
        <begin position="153"/>
        <end position="154"/>
    </location>
</feature>
<dbReference type="InterPro" id="IPR029055">
    <property type="entry name" value="Ntn_hydrolases_N"/>
</dbReference>
<keyword evidence="2" id="KW-0645">Protease</keyword>
<evidence type="ECO:0000256" key="2">
    <source>
        <dbReference type="ARBA" id="ARBA00022670"/>
    </source>
</evidence>
<comment type="catalytic activity">
    <reaction evidence="7">
        <text>L-asparagine + H2O = L-aspartate + NH4(+)</text>
        <dbReference type="Rhea" id="RHEA:21016"/>
        <dbReference type="ChEBI" id="CHEBI:15377"/>
        <dbReference type="ChEBI" id="CHEBI:28938"/>
        <dbReference type="ChEBI" id="CHEBI:29991"/>
        <dbReference type="ChEBI" id="CHEBI:58048"/>
        <dbReference type="EC" id="3.5.1.1"/>
    </reaction>
</comment>
<dbReference type="SUPFAM" id="SSF56235">
    <property type="entry name" value="N-terminal nucleophile aminohydrolases (Ntn hydrolases)"/>
    <property type="match status" value="1"/>
</dbReference>
<proteinExistence type="predicted"/>
<dbReference type="EC" id="3.5.1.1" evidence="1"/>
<evidence type="ECO:0000313" key="12">
    <source>
        <dbReference type="Proteomes" id="UP000610960"/>
    </source>
</evidence>
<keyword evidence="4" id="KW-0068">Autocatalytic cleavage</keyword>
<dbReference type="GO" id="GO:0005737">
    <property type="term" value="C:cytoplasm"/>
    <property type="evidence" value="ECO:0007669"/>
    <property type="project" value="TreeGrafter"/>
</dbReference>
<dbReference type="CDD" id="cd14950">
    <property type="entry name" value="Asparaginase_2_like_2"/>
    <property type="match status" value="1"/>
</dbReference>